<dbReference type="RefSeq" id="WP_309488642.1">
    <property type="nucleotide sequence ID" value="NZ_JAENIG010000002.1"/>
</dbReference>
<proteinExistence type="predicted"/>
<keyword evidence="3" id="KW-1185">Reference proteome</keyword>
<dbReference type="Pfam" id="PF08379">
    <property type="entry name" value="Bact_transglu_N"/>
    <property type="match status" value="1"/>
</dbReference>
<reference evidence="2" key="1">
    <citation type="submission" date="2021-01" db="EMBL/GenBank/DDBJ databases">
        <title>Modified the classification status of verrucomicrobia.</title>
        <authorList>
            <person name="Feng X."/>
        </authorList>
    </citation>
    <scope>NUCLEOTIDE SEQUENCE</scope>
    <source>
        <strain evidence="2">5K15</strain>
    </source>
</reference>
<protein>
    <submittedName>
        <fullName evidence="2">Transglutaminase family protein</fullName>
    </submittedName>
</protein>
<dbReference type="AlphaFoldDB" id="A0AAE2SBS9"/>
<evidence type="ECO:0000313" key="3">
    <source>
        <dbReference type="Proteomes" id="UP000634206"/>
    </source>
</evidence>
<dbReference type="PANTHER" id="PTHR33490:SF6">
    <property type="entry name" value="SLL1049 PROTEIN"/>
    <property type="match status" value="1"/>
</dbReference>
<gene>
    <name evidence="2" type="ORF">JIN83_03635</name>
</gene>
<evidence type="ECO:0000313" key="2">
    <source>
        <dbReference type="EMBL" id="MBK1854034.1"/>
    </source>
</evidence>
<dbReference type="InterPro" id="IPR013589">
    <property type="entry name" value="Bac_transglu_N"/>
</dbReference>
<accession>A0AAE2SBS9</accession>
<dbReference type="PANTHER" id="PTHR33490">
    <property type="entry name" value="BLR5614 PROTEIN-RELATED"/>
    <property type="match status" value="1"/>
</dbReference>
<dbReference type="SUPFAM" id="SSF54001">
    <property type="entry name" value="Cysteine proteinases"/>
    <property type="match status" value="1"/>
</dbReference>
<comment type="caution">
    <text evidence="2">The sequence shown here is derived from an EMBL/GenBank/DDBJ whole genome shotgun (WGS) entry which is preliminary data.</text>
</comment>
<dbReference type="Proteomes" id="UP000634206">
    <property type="component" value="Unassembled WGS sequence"/>
</dbReference>
<dbReference type="InterPro" id="IPR038765">
    <property type="entry name" value="Papain-like_cys_pep_sf"/>
</dbReference>
<evidence type="ECO:0000259" key="1">
    <source>
        <dbReference type="SMART" id="SM00460"/>
    </source>
</evidence>
<dbReference type="EMBL" id="JAENIG010000002">
    <property type="protein sequence ID" value="MBK1854034.1"/>
    <property type="molecule type" value="Genomic_DNA"/>
</dbReference>
<feature type="domain" description="Transglutaminase-like" evidence="1">
    <location>
        <begin position="170"/>
        <end position="238"/>
    </location>
</feature>
<dbReference type="Pfam" id="PF01841">
    <property type="entry name" value="Transglut_core"/>
    <property type="match status" value="1"/>
</dbReference>
<dbReference type="SMART" id="SM00460">
    <property type="entry name" value="TGc"/>
    <property type="match status" value="1"/>
</dbReference>
<organism evidence="2 3">
    <name type="scientific">Oceaniferula flava</name>
    <dbReference type="NCBI Taxonomy" id="2800421"/>
    <lineage>
        <taxon>Bacteria</taxon>
        <taxon>Pseudomonadati</taxon>
        <taxon>Verrucomicrobiota</taxon>
        <taxon>Verrucomicrobiia</taxon>
        <taxon>Verrucomicrobiales</taxon>
        <taxon>Verrucomicrobiaceae</taxon>
        <taxon>Oceaniferula</taxon>
    </lineage>
</organism>
<dbReference type="InterPro" id="IPR002931">
    <property type="entry name" value="Transglutaminase-like"/>
</dbReference>
<name>A0AAE2SBS9_9BACT</name>
<sequence>MRLSVHHRTTYHYSSPVSNSVNELRLKPKESPWQHCEQSLVYTLPATRLSHFIDFNRNYVHHLEIPGAHDSLTIDSSCTVETRSKVDFEDLPYGFQHRDLAQLQRSEECHPFLQTSLYVTWDPATWRMAVDIKDSSEDVFQTSYAIMEHIYQHYSYQTGVTSVDTDAQQVIRRKEGVCQDFAHAMLALCRSLGIPARYVSGYFFDATHDSSLRGAQASHAWVEVFIADHGWIGLDPTNNKITDATYIVLATGRDYKDVSPISGTYYGHSQSFLDVFVKIERLPDRAVSRLV</sequence>
<dbReference type="Gene3D" id="3.10.620.30">
    <property type="match status" value="1"/>
</dbReference>